<evidence type="ECO:0000313" key="2">
    <source>
        <dbReference type="WBParaSite" id="JU765_v2.g15813.t1"/>
    </source>
</evidence>
<organism evidence="1 2">
    <name type="scientific">Panagrolaimus sp. JU765</name>
    <dbReference type="NCBI Taxonomy" id="591449"/>
    <lineage>
        <taxon>Eukaryota</taxon>
        <taxon>Metazoa</taxon>
        <taxon>Ecdysozoa</taxon>
        <taxon>Nematoda</taxon>
        <taxon>Chromadorea</taxon>
        <taxon>Rhabditida</taxon>
        <taxon>Tylenchina</taxon>
        <taxon>Panagrolaimomorpha</taxon>
        <taxon>Panagrolaimoidea</taxon>
        <taxon>Panagrolaimidae</taxon>
        <taxon>Panagrolaimus</taxon>
    </lineage>
</organism>
<name>A0AC34QET5_9BILA</name>
<sequence>MFIFYFFVFLTQIQLVFSCLSQGVCGNGCYQPAPSSCVQSQCQPGYTCGQYGCAKARAHSALTRKDGLLVEFDNSTLPKHNIFGVAREVSRLDKINSTMYGKLTNPNYLFRQCCENRNLPDVCLTKCHFNSYTKQSLQEMFFKNDPCPIQAAADIQYCAAQGRDHRRCCARNGIQTTLAGDKCMVFCDQRPGKITQLSWDYVPCYDRFENMKRCFYDEIKELAIRHYYPLLEKPEENPEI</sequence>
<proteinExistence type="predicted"/>
<protein>
    <submittedName>
        <fullName evidence="2">Uncharacterized protein</fullName>
    </submittedName>
</protein>
<dbReference type="WBParaSite" id="JU765_v2.g15813.t1">
    <property type="protein sequence ID" value="JU765_v2.g15813.t1"/>
    <property type="gene ID" value="JU765_v2.g15813"/>
</dbReference>
<accession>A0AC34QET5</accession>
<reference evidence="2" key="1">
    <citation type="submission" date="2022-11" db="UniProtKB">
        <authorList>
            <consortium name="WormBaseParasite"/>
        </authorList>
    </citation>
    <scope>IDENTIFICATION</scope>
</reference>
<dbReference type="Proteomes" id="UP000887576">
    <property type="component" value="Unplaced"/>
</dbReference>
<evidence type="ECO:0000313" key="1">
    <source>
        <dbReference type="Proteomes" id="UP000887576"/>
    </source>
</evidence>